<dbReference type="PANTHER" id="PTHR31881">
    <property type="match status" value="1"/>
</dbReference>
<keyword evidence="1" id="KW-0472">Membrane</keyword>
<evidence type="ECO:0000313" key="2">
    <source>
        <dbReference type="EMBL" id="MBY6139603.1"/>
    </source>
</evidence>
<organism evidence="2 3">
    <name type="scientific">Leisingera daeponensis</name>
    <dbReference type="NCBI Taxonomy" id="405746"/>
    <lineage>
        <taxon>Bacteria</taxon>
        <taxon>Pseudomonadati</taxon>
        <taxon>Pseudomonadota</taxon>
        <taxon>Alphaproteobacteria</taxon>
        <taxon>Rhodobacterales</taxon>
        <taxon>Roseobacteraceae</taxon>
        <taxon>Leisingera</taxon>
    </lineage>
</organism>
<evidence type="ECO:0000313" key="3">
    <source>
        <dbReference type="Proteomes" id="UP000766629"/>
    </source>
</evidence>
<dbReference type="RefSeq" id="WP_222508122.1">
    <property type="nucleotide sequence ID" value="NZ_JAHVJA010000003.1"/>
</dbReference>
<gene>
    <name evidence="2" type="ORF">KUV26_09190</name>
</gene>
<proteinExistence type="predicted"/>
<keyword evidence="1" id="KW-1133">Transmembrane helix</keyword>
<protein>
    <submittedName>
        <fullName evidence="2">DUF599 domain-containing protein</fullName>
    </submittedName>
</protein>
<evidence type="ECO:0000256" key="1">
    <source>
        <dbReference type="SAM" id="Phobius"/>
    </source>
</evidence>
<comment type="caution">
    <text evidence="2">The sequence shown here is derived from an EMBL/GenBank/DDBJ whole genome shotgun (WGS) entry which is preliminary data.</text>
</comment>
<feature type="transmembrane region" description="Helical" evidence="1">
    <location>
        <begin position="12"/>
        <end position="30"/>
    </location>
</feature>
<dbReference type="Proteomes" id="UP000766629">
    <property type="component" value="Unassembled WGS sequence"/>
</dbReference>
<reference evidence="2 3" key="1">
    <citation type="submission" date="2021-06" db="EMBL/GenBank/DDBJ databases">
        <title>50 bacteria genomes isolated from Dapeng, Shenzhen, China.</title>
        <authorList>
            <person name="Zheng W."/>
            <person name="Yu S."/>
            <person name="Huang Y."/>
        </authorList>
    </citation>
    <scope>NUCLEOTIDE SEQUENCE [LARGE SCALE GENOMIC DNA]</scope>
    <source>
        <strain evidence="2 3">DP1N14-2</strain>
    </source>
</reference>
<keyword evidence="3" id="KW-1185">Reference proteome</keyword>
<feature type="transmembrane region" description="Helical" evidence="1">
    <location>
        <begin position="78"/>
        <end position="95"/>
    </location>
</feature>
<dbReference type="PANTHER" id="PTHR31881:SF6">
    <property type="entry name" value="OS09G0494600 PROTEIN"/>
    <property type="match status" value="1"/>
</dbReference>
<dbReference type="Pfam" id="PF04654">
    <property type="entry name" value="DUF599"/>
    <property type="match status" value="1"/>
</dbReference>
<keyword evidence="1" id="KW-0812">Transmembrane</keyword>
<feature type="transmembrane region" description="Helical" evidence="1">
    <location>
        <begin position="188"/>
        <end position="215"/>
    </location>
</feature>
<name>A0ABS7NEF7_9RHOB</name>
<dbReference type="EMBL" id="JAHVJA010000003">
    <property type="protein sequence ID" value="MBY6139603.1"/>
    <property type="molecule type" value="Genomic_DNA"/>
</dbReference>
<dbReference type="InterPro" id="IPR006747">
    <property type="entry name" value="DUF599"/>
</dbReference>
<feature type="transmembrane region" description="Helical" evidence="1">
    <location>
        <begin position="116"/>
        <end position="134"/>
    </location>
</feature>
<accession>A0ABS7NEF7</accession>
<sequence>MIWPDRLTQFSLFDLAALTLLIAGWLWIGWRIENPPAGRPSVSWLMADFRRDWMKRMVERDPRIFDAQLVGNLRQGTAFFASAAMIAIGGGLALIGNTEQLAGIAEDLIQDSIPAFVWEVKILTVLLFLSNAFLKYVWAHRLFGYCSVLMAAVPNDPGHDLAYPRAAQAAEISITAARSFNRGMRSTYFALAAVAWLAGALPLAGAALITLAVLYRREFASHSRAILLRIPPESQGDTVS</sequence>